<dbReference type="InterPro" id="IPR046953">
    <property type="entry name" value="Spore_GerAC-like_C"/>
</dbReference>
<keyword evidence="7" id="KW-0449">Lipoprotein</keyword>
<reference evidence="10 11" key="1">
    <citation type="submission" date="2024-09" db="EMBL/GenBank/DDBJ databases">
        <authorList>
            <person name="Ruan L."/>
        </authorList>
    </citation>
    <scope>NUCLEOTIDE SEQUENCE [LARGE SCALE GENOMIC DNA]</scope>
    <source>
        <strain evidence="10 11">D33</strain>
    </source>
</reference>
<evidence type="ECO:0000256" key="3">
    <source>
        <dbReference type="ARBA" id="ARBA00022544"/>
    </source>
</evidence>
<dbReference type="InterPro" id="IPR008844">
    <property type="entry name" value="Spore_GerAC-like"/>
</dbReference>
<dbReference type="Pfam" id="PF05504">
    <property type="entry name" value="Spore_GerAC"/>
    <property type="match status" value="1"/>
</dbReference>
<evidence type="ECO:0000313" key="11">
    <source>
        <dbReference type="Proteomes" id="UP001580407"/>
    </source>
</evidence>
<keyword evidence="5" id="KW-0472">Membrane</keyword>
<evidence type="ECO:0000256" key="2">
    <source>
        <dbReference type="ARBA" id="ARBA00007886"/>
    </source>
</evidence>
<evidence type="ECO:0000256" key="5">
    <source>
        <dbReference type="ARBA" id="ARBA00023136"/>
    </source>
</evidence>
<keyword evidence="11" id="KW-1185">Reference proteome</keyword>
<dbReference type="PANTHER" id="PTHR35789:SF1">
    <property type="entry name" value="SPORE GERMINATION PROTEIN B3"/>
    <property type="match status" value="1"/>
</dbReference>
<evidence type="ECO:0000259" key="9">
    <source>
        <dbReference type="Pfam" id="PF25198"/>
    </source>
</evidence>
<feature type="domain" description="Spore germination protein N-terminal" evidence="9">
    <location>
        <begin position="22"/>
        <end position="195"/>
    </location>
</feature>
<dbReference type="InterPro" id="IPR057336">
    <property type="entry name" value="GerAC_N"/>
</dbReference>
<organism evidence="10 11">
    <name type="scientific">Paenibacillus terreus</name>
    <dbReference type="NCBI Taxonomy" id="1387834"/>
    <lineage>
        <taxon>Bacteria</taxon>
        <taxon>Bacillati</taxon>
        <taxon>Bacillota</taxon>
        <taxon>Bacilli</taxon>
        <taxon>Bacillales</taxon>
        <taxon>Paenibacillaceae</taxon>
        <taxon>Paenibacillus</taxon>
    </lineage>
</organism>
<evidence type="ECO:0000313" key="10">
    <source>
        <dbReference type="EMBL" id="MFB5683778.1"/>
    </source>
</evidence>
<accession>A0ABV5BDJ1</accession>
<dbReference type="RefSeq" id="WP_375527504.1">
    <property type="nucleotide sequence ID" value="NZ_JBHILM010000030.1"/>
</dbReference>
<gene>
    <name evidence="10" type="ORF">ACE3NQ_22965</name>
</gene>
<evidence type="ECO:0000259" key="8">
    <source>
        <dbReference type="Pfam" id="PF05504"/>
    </source>
</evidence>
<comment type="subcellular location">
    <subcellularLocation>
        <location evidence="1">Membrane</location>
        <topology evidence="1">Lipid-anchor</topology>
    </subcellularLocation>
</comment>
<protein>
    <submittedName>
        <fullName evidence="10">Ger(X)C family spore germination protein</fullName>
    </submittedName>
</protein>
<comment type="similarity">
    <text evidence="2">Belongs to the GerABKC lipoprotein family.</text>
</comment>
<dbReference type="PROSITE" id="PS51257">
    <property type="entry name" value="PROKAR_LIPOPROTEIN"/>
    <property type="match status" value="1"/>
</dbReference>
<dbReference type="NCBIfam" id="TIGR02887">
    <property type="entry name" value="spore_ger_x_C"/>
    <property type="match status" value="1"/>
</dbReference>
<dbReference type="PANTHER" id="PTHR35789">
    <property type="entry name" value="SPORE GERMINATION PROTEIN B3"/>
    <property type="match status" value="1"/>
</dbReference>
<dbReference type="Pfam" id="PF25198">
    <property type="entry name" value="Spore_GerAC_N"/>
    <property type="match status" value="1"/>
</dbReference>
<proteinExistence type="inferred from homology"/>
<dbReference type="Gene3D" id="3.30.300.210">
    <property type="entry name" value="Nutrient germinant receptor protein C, domain 3"/>
    <property type="match status" value="1"/>
</dbReference>
<keyword evidence="4" id="KW-0732">Signal</keyword>
<keyword evidence="3" id="KW-0309">Germination</keyword>
<evidence type="ECO:0000256" key="4">
    <source>
        <dbReference type="ARBA" id="ARBA00022729"/>
    </source>
</evidence>
<dbReference type="InterPro" id="IPR038501">
    <property type="entry name" value="Spore_GerAC_C_sf"/>
</dbReference>
<dbReference type="Proteomes" id="UP001580407">
    <property type="component" value="Unassembled WGS sequence"/>
</dbReference>
<dbReference type="EMBL" id="JBHILM010000030">
    <property type="protein sequence ID" value="MFB5683778.1"/>
    <property type="molecule type" value="Genomic_DNA"/>
</dbReference>
<feature type="domain" description="Spore germination GerAC-like C-terminal" evidence="8">
    <location>
        <begin position="230"/>
        <end position="394"/>
    </location>
</feature>
<evidence type="ECO:0000256" key="6">
    <source>
        <dbReference type="ARBA" id="ARBA00023139"/>
    </source>
</evidence>
<name>A0ABV5BDJ1_9BACL</name>
<comment type="caution">
    <text evidence="10">The sequence shown here is derived from an EMBL/GenBank/DDBJ whole genome shotgun (WGS) entry which is preliminary data.</text>
</comment>
<keyword evidence="6" id="KW-0564">Palmitate</keyword>
<sequence length="403" mass="44911">MPTGKIVMLLLMVVLLSSCWNRTELNELWVTAATGIDYRDGQWEVSYQIIVPSAMAGGAGDGSGGGSQPALHVYTVKGETIHQALNLSSLETSRRIYVAHNRVLFIGKTAAKQGLDQLIDYYFRNSESRETVLMLYTDGDASEMLKKLAPPEKLAGAAYAELISKESKQVSIFPGTSVYDFALSLHSDARGIGMPVAALKGEKSEENEKELESIDIIKKTSAPLNMSLSKLAVFQEGRFAGLLNRKESLGLMWLAGKVQNTEIAFPCNDKKTKRSSYMINSSHTQLVPKYNGYRYIMQVRVKVDGSIAEFGCKKNLSKTSEIKKLEKQIEKEIEDTIDAGWKGTQRLGVDTVGYGDIIHRKFPKKWRELKGNWPAEFRRMEIDVQVDALIRLPGLLQNHLGKK</sequence>
<evidence type="ECO:0000256" key="1">
    <source>
        <dbReference type="ARBA" id="ARBA00004635"/>
    </source>
</evidence>
<evidence type="ECO:0000256" key="7">
    <source>
        <dbReference type="ARBA" id="ARBA00023288"/>
    </source>
</evidence>